<reference evidence="5 6" key="1">
    <citation type="submission" date="2016-03" db="EMBL/GenBank/DDBJ databases">
        <title>Draft genome sequence of Paenibacillus antarcticus CECT 5836.</title>
        <authorList>
            <person name="Shin S.-K."/>
            <person name="Yi H."/>
        </authorList>
    </citation>
    <scope>NUCLEOTIDE SEQUENCE [LARGE SCALE GENOMIC DNA]</scope>
    <source>
        <strain evidence="5 6">CECT 5836</strain>
    </source>
</reference>
<keyword evidence="1" id="KW-0805">Transcription regulation</keyword>
<sequence length="118" mass="13335">MLSLASHVGRNISRARKLRGITQEQLGEMVGQPQSYISRIERGEKNLSLETLEKISNSLGVDPDRLLIRFQREPSKLQAEREALVDKIVASLRDRKTKELKIIANLVTDVLKAIDSKD</sequence>
<dbReference type="InterPro" id="IPR001387">
    <property type="entry name" value="Cro/C1-type_HTH"/>
</dbReference>
<dbReference type="InterPro" id="IPR010982">
    <property type="entry name" value="Lambda_DNA-bd_dom_sf"/>
</dbReference>
<dbReference type="Gene3D" id="1.10.260.40">
    <property type="entry name" value="lambda repressor-like DNA-binding domains"/>
    <property type="match status" value="1"/>
</dbReference>
<dbReference type="InterPro" id="IPR050807">
    <property type="entry name" value="TransReg_Diox_bact_type"/>
</dbReference>
<name>A0A168KAX3_9BACL</name>
<evidence type="ECO:0000313" key="5">
    <source>
        <dbReference type="EMBL" id="OAB41785.1"/>
    </source>
</evidence>
<keyword evidence="6" id="KW-1185">Reference proteome</keyword>
<evidence type="ECO:0000256" key="1">
    <source>
        <dbReference type="ARBA" id="ARBA00023015"/>
    </source>
</evidence>
<keyword evidence="2" id="KW-0238">DNA-binding</keyword>
<dbReference type="AlphaFoldDB" id="A0A168KAX3"/>
<dbReference type="SUPFAM" id="SSF47413">
    <property type="entry name" value="lambda repressor-like DNA-binding domains"/>
    <property type="match status" value="1"/>
</dbReference>
<evidence type="ECO:0000256" key="2">
    <source>
        <dbReference type="ARBA" id="ARBA00023125"/>
    </source>
</evidence>
<evidence type="ECO:0000313" key="6">
    <source>
        <dbReference type="Proteomes" id="UP000077355"/>
    </source>
</evidence>
<dbReference type="RefSeq" id="WP_068652449.1">
    <property type="nucleotide sequence ID" value="NZ_CP043611.1"/>
</dbReference>
<dbReference type="EMBL" id="LVJI01000044">
    <property type="protein sequence ID" value="OAB41785.1"/>
    <property type="molecule type" value="Genomic_DNA"/>
</dbReference>
<keyword evidence="3" id="KW-0804">Transcription</keyword>
<dbReference type="GO" id="GO:0003677">
    <property type="term" value="F:DNA binding"/>
    <property type="evidence" value="ECO:0007669"/>
    <property type="project" value="UniProtKB-KW"/>
</dbReference>
<comment type="caution">
    <text evidence="5">The sequence shown here is derived from an EMBL/GenBank/DDBJ whole genome shotgun (WGS) entry which is preliminary data.</text>
</comment>
<dbReference type="GO" id="GO:0003700">
    <property type="term" value="F:DNA-binding transcription factor activity"/>
    <property type="evidence" value="ECO:0007669"/>
    <property type="project" value="TreeGrafter"/>
</dbReference>
<dbReference type="PANTHER" id="PTHR46797">
    <property type="entry name" value="HTH-TYPE TRANSCRIPTIONAL REGULATOR"/>
    <property type="match status" value="1"/>
</dbReference>
<dbReference type="GO" id="GO:0005829">
    <property type="term" value="C:cytosol"/>
    <property type="evidence" value="ECO:0007669"/>
    <property type="project" value="TreeGrafter"/>
</dbReference>
<dbReference type="Proteomes" id="UP000077355">
    <property type="component" value="Unassembled WGS sequence"/>
</dbReference>
<organism evidence="5 6">
    <name type="scientific">Paenibacillus antarcticus</name>
    <dbReference type="NCBI Taxonomy" id="253703"/>
    <lineage>
        <taxon>Bacteria</taxon>
        <taxon>Bacillati</taxon>
        <taxon>Bacillota</taxon>
        <taxon>Bacilli</taxon>
        <taxon>Bacillales</taxon>
        <taxon>Paenibacillaceae</taxon>
        <taxon>Paenibacillus</taxon>
    </lineage>
</organism>
<proteinExistence type="predicted"/>
<dbReference type="Pfam" id="PF01381">
    <property type="entry name" value="HTH_3"/>
    <property type="match status" value="1"/>
</dbReference>
<protein>
    <recommendedName>
        <fullName evidence="4">HTH cro/C1-type domain-containing protein</fullName>
    </recommendedName>
</protein>
<dbReference type="OrthoDB" id="9814553at2"/>
<accession>A0A168KAX3</accession>
<dbReference type="PANTHER" id="PTHR46797:SF23">
    <property type="entry name" value="HTH-TYPE TRANSCRIPTIONAL REGULATOR SUTR"/>
    <property type="match status" value="1"/>
</dbReference>
<dbReference type="PROSITE" id="PS50943">
    <property type="entry name" value="HTH_CROC1"/>
    <property type="match status" value="1"/>
</dbReference>
<evidence type="ECO:0000256" key="3">
    <source>
        <dbReference type="ARBA" id="ARBA00023163"/>
    </source>
</evidence>
<evidence type="ECO:0000259" key="4">
    <source>
        <dbReference type="PROSITE" id="PS50943"/>
    </source>
</evidence>
<gene>
    <name evidence="5" type="ORF">PBAT_20585</name>
</gene>
<dbReference type="CDD" id="cd00093">
    <property type="entry name" value="HTH_XRE"/>
    <property type="match status" value="1"/>
</dbReference>
<feature type="domain" description="HTH cro/C1-type" evidence="4">
    <location>
        <begin position="12"/>
        <end position="66"/>
    </location>
</feature>
<dbReference type="SMART" id="SM00530">
    <property type="entry name" value="HTH_XRE"/>
    <property type="match status" value="1"/>
</dbReference>